<organism evidence="1 2">
    <name type="scientific">Serratia quinivorans</name>
    <dbReference type="NCBI Taxonomy" id="137545"/>
    <lineage>
        <taxon>Bacteria</taxon>
        <taxon>Pseudomonadati</taxon>
        <taxon>Pseudomonadota</taxon>
        <taxon>Gammaproteobacteria</taxon>
        <taxon>Enterobacterales</taxon>
        <taxon>Yersiniaceae</taxon>
        <taxon>Serratia</taxon>
    </lineage>
</organism>
<feature type="non-terminal residue" evidence="1">
    <location>
        <position position="121"/>
    </location>
</feature>
<dbReference type="EMBL" id="JBFQXQ010000167">
    <property type="protein sequence ID" value="MEX3175565.1"/>
    <property type="molecule type" value="Genomic_DNA"/>
</dbReference>
<proteinExistence type="predicted"/>
<comment type="caution">
    <text evidence="1">The sequence shown here is derived from an EMBL/GenBank/DDBJ whole genome shotgun (WGS) entry which is preliminary data.</text>
</comment>
<evidence type="ECO:0000313" key="1">
    <source>
        <dbReference type="EMBL" id="MEX3175565.1"/>
    </source>
</evidence>
<accession>A0ABV3US73</accession>
<name>A0ABV3US73_9GAMM</name>
<keyword evidence="2" id="KW-1185">Reference proteome</keyword>
<sequence>MDEKGTRRLTDILTTNASHATWLPAFEFSLDEVAFHSGVGKNVVEDFFREFLFTGNNSSFKEVGDFNEGAARPLLPTDRGTVHLFSHYAICEALYESPFIWMWDDKGYRPIAAKHRGAFTE</sequence>
<dbReference type="Proteomes" id="UP001558101">
    <property type="component" value="Unassembled WGS sequence"/>
</dbReference>
<reference evidence="1 2" key="1">
    <citation type="submission" date="2024-07" db="EMBL/GenBank/DDBJ databases">
        <title>Genomes of novel Serratia strains from suburban soil.</title>
        <authorList>
            <person name="Markert E.X."/>
            <person name="Severe K."/>
            <person name="Severe L."/>
            <person name="Twing K.I."/>
            <person name="Ward L.M."/>
        </authorList>
    </citation>
    <scope>NUCLEOTIDE SEQUENCE [LARGE SCALE GENOMIC DNA]</scope>
    <source>
        <strain evidence="1 2">3C-UT</strain>
    </source>
</reference>
<gene>
    <name evidence="1" type="ORF">AB4M04_26330</name>
</gene>
<protein>
    <submittedName>
        <fullName evidence="1">Uncharacterized protein</fullName>
    </submittedName>
</protein>
<evidence type="ECO:0000313" key="2">
    <source>
        <dbReference type="Proteomes" id="UP001558101"/>
    </source>
</evidence>